<organism evidence="1 2">
    <name type="scientific">Gloeocapsopsis crepidinum LEGE 06123</name>
    <dbReference type="NCBI Taxonomy" id="588587"/>
    <lineage>
        <taxon>Bacteria</taxon>
        <taxon>Bacillati</taxon>
        <taxon>Cyanobacteriota</taxon>
        <taxon>Cyanophyceae</taxon>
        <taxon>Oscillatoriophycideae</taxon>
        <taxon>Chroococcales</taxon>
        <taxon>Chroococcaceae</taxon>
        <taxon>Gloeocapsopsis</taxon>
    </lineage>
</organism>
<evidence type="ECO:0000313" key="1">
    <source>
        <dbReference type="EMBL" id="MBE9193595.1"/>
    </source>
</evidence>
<proteinExistence type="predicted"/>
<sequence>MTKEARATGLTIHRASRIKYSSLFGVNDKLHATDKGLVKLVIWQLNSYHGQGQERIANLSGYLKRFSNAVHYEKFRAQGLPIGSGEVESAHRYIPQKRLKIPGTTWHPDTVNPMLALRIFGLMIGGRISGRNNQLPTRTLFYEKPFRVVCPTCVTA</sequence>
<keyword evidence="2" id="KW-1185">Reference proteome</keyword>
<dbReference type="Proteomes" id="UP000651156">
    <property type="component" value="Unassembled WGS sequence"/>
</dbReference>
<reference evidence="1 2" key="1">
    <citation type="submission" date="2020-10" db="EMBL/GenBank/DDBJ databases">
        <authorList>
            <person name="Castelo-Branco R."/>
            <person name="Eusebio N."/>
            <person name="Adriana R."/>
            <person name="Vieira A."/>
            <person name="Brugerolle De Fraissinette N."/>
            <person name="Rezende De Castro R."/>
            <person name="Schneider M.P."/>
            <person name="Vasconcelos V."/>
            <person name="Leao P.N."/>
        </authorList>
    </citation>
    <scope>NUCLEOTIDE SEQUENCE [LARGE SCALE GENOMIC DNA]</scope>
    <source>
        <strain evidence="1 2">LEGE 06123</strain>
    </source>
</reference>
<comment type="caution">
    <text evidence="1">The sequence shown here is derived from an EMBL/GenBank/DDBJ whole genome shotgun (WGS) entry which is preliminary data.</text>
</comment>
<name>A0ABR9V012_9CHRO</name>
<gene>
    <name evidence="1" type="ORF">IQ230_25390</name>
</gene>
<accession>A0ABR9V012</accession>
<evidence type="ECO:0008006" key="3">
    <source>
        <dbReference type="Google" id="ProtNLM"/>
    </source>
</evidence>
<evidence type="ECO:0000313" key="2">
    <source>
        <dbReference type="Proteomes" id="UP000651156"/>
    </source>
</evidence>
<dbReference type="EMBL" id="JADEWN010000108">
    <property type="protein sequence ID" value="MBE9193595.1"/>
    <property type="molecule type" value="Genomic_DNA"/>
</dbReference>
<protein>
    <recommendedName>
        <fullName evidence="3">Transposase</fullName>
    </recommendedName>
</protein>
<dbReference type="RefSeq" id="WP_193934971.1">
    <property type="nucleotide sequence ID" value="NZ_CAWPMZ010000010.1"/>
</dbReference>